<comment type="caution">
    <text evidence="2">The sequence shown here is derived from an EMBL/GenBank/DDBJ whole genome shotgun (WGS) entry which is preliminary data.</text>
</comment>
<name>A0ABR9LAD5_9PSEU</name>
<evidence type="ECO:0000313" key="2">
    <source>
        <dbReference type="EMBL" id="MBE1577537.1"/>
    </source>
</evidence>
<dbReference type="Proteomes" id="UP000656548">
    <property type="component" value="Unassembled WGS sequence"/>
</dbReference>
<protein>
    <submittedName>
        <fullName evidence="2">Uncharacterized protein</fullName>
    </submittedName>
</protein>
<reference evidence="2 3" key="1">
    <citation type="submission" date="2020-10" db="EMBL/GenBank/DDBJ databases">
        <title>Sequencing the genomes of 1000 actinobacteria strains.</title>
        <authorList>
            <person name="Klenk H.-P."/>
        </authorList>
    </citation>
    <scope>NUCLEOTIDE SEQUENCE [LARGE SCALE GENOMIC DNA]</scope>
    <source>
        <strain evidence="2 3">DSM 46661</strain>
    </source>
</reference>
<gene>
    <name evidence="2" type="ORF">H4W30_004597</name>
</gene>
<evidence type="ECO:0000313" key="3">
    <source>
        <dbReference type="Proteomes" id="UP000656548"/>
    </source>
</evidence>
<dbReference type="RefSeq" id="WP_192744689.1">
    <property type="nucleotide sequence ID" value="NZ_JADBEJ010000005.1"/>
</dbReference>
<keyword evidence="3" id="KW-1185">Reference proteome</keyword>
<feature type="region of interest" description="Disordered" evidence="1">
    <location>
        <begin position="353"/>
        <end position="382"/>
    </location>
</feature>
<sequence length="382" mass="42613">MDHSLDALRGRLLIQCRSTKVDSILDIADKAHAGIVLTGTSPESTVLRLRDQGFRGPILCDADRYSGKRRVTARRGTHPAWIRRQRDLGLIPLTDSGYLAPRDWPGLRTILKAAARESAPVVAVLPLATKWFSSPPVRVAITREINKYGVPVAFVFEHDKDPFGVQYLLTGFLQILATASVPVFLLRCDVSAIGALCHGAHTAAVGTNSSLRHLYPATARRSSRPPGVSAFVTRLLSYHRLETCERIFAGTPDIHHFWSCECTVCEGATPARLDAAGQPWLAASRHSLSCLLRLYAEIFRGLRTPDQLVSSWHETISHALYVHDQVAETAEHWRKPANLRAWYAITEDPLPHRGEIPRQPADHQPRVTMPRRRDARLREPGR</sequence>
<accession>A0ABR9LAD5</accession>
<organism evidence="2 3">
    <name type="scientific">Amycolatopsis roodepoortensis</name>
    <dbReference type="NCBI Taxonomy" id="700274"/>
    <lineage>
        <taxon>Bacteria</taxon>
        <taxon>Bacillati</taxon>
        <taxon>Actinomycetota</taxon>
        <taxon>Actinomycetes</taxon>
        <taxon>Pseudonocardiales</taxon>
        <taxon>Pseudonocardiaceae</taxon>
        <taxon>Amycolatopsis</taxon>
    </lineage>
</organism>
<proteinExistence type="predicted"/>
<evidence type="ECO:0000256" key="1">
    <source>
        <dbReference type="SAM" id="MobiDB-lite"/>
    </source>
</evidence>
<feature type="compositionally biased region" description="Basic and acidic residues" evidence="1">
    <location>
        <begin position="353"/>
        <end position="365"/>
    </location>
</feature>
<dbReference type="EMBL" id="JADBEJ010000005">
    <property type="protein sequence ID" value="MBE1577537.1"/>
    <property type="molecule type" value="Genomic_DNA"/>
</dbReference>